<dbReference type="AlphaFoldDB" id="A0A7C3H9V5"/>
<keyword evidence="1" id="KW-1133">Transmembrane helix</keyword>
<sequence>MNELRLKLLVWAGLLLLGSLLALLGLRGLGELFRVAQQANTVEQALNLIEPRRAAPGRLEWLSDDPTPRPLEPFRRDEITSDYLLAHEELSHAHFTGETIGLRSYFQSGALEDALLMGQGPRGTMVDWKHRLRLHFYAPDGATVAFSDTYWYVLASGQFSTRLAERTLEVVMQLDDGNWRIHHWRLLAERPLSVRLLPVTTAGVRGVNYQPRSHPFDLFGPGYEPREVISDMRISRMLGLSTLRVFVPYPPSPGYRQRLEDFLNLAQAQQMKVIVTLLDSYTHYRFEDFPNVFAHLEELAPLLRHPAVWLIDIKNEPDRDYARAGERLVVEFLRAWSRAVRYYSSKPITVGFIEPHPDLVPEIEVLSFHHYGTPAELLRRIEGLAKYQKPLLLEEFGFHTQRNKLPDPHTELEQAHYYERVLQIARRHNLGWLAWTLYDFDRGTMPGGRAVEKHLGLLRADSTPKPVVQVLAGQPAPPLGWAERLGKWLVFWPGLLLGGAMLGLGIWLARRVRSIRRAL</sequence>
<dbReference type="InterPro" id="IPR017853">
    <property type="entry name" value="GH"/>
</dbReference>
<comment type="caution">
    <text evidence="2">The sequence shown here is derived from an EMBL/GenBank/DDBJ whole genome shotgun (WGS) entry which is preliminary data.</text>
</comment>
<proteinExistence type="predicted"/>
<accession>A0A7C3H9V5</accession>
<protein>
    <submittedName>
        <fullName evidence="2">Uncharacterized protein</fullName>
    </submittedName>
</protein>
<keyword evidence="1" id="KW-0812">Transmembrane</keyword>
<evidence type="ECO:0000256" key="1">
    <source>
        <dbReference type="SAM" id="Phobius"/>
    </source>
</evidence>
<feature type="transmembrane region" description="Helical" evidence="1">
    <location>
        <begin position="488"/>
        <end position="509"/>
    </location>
</feature>
<name>A0A7C3H9V5_MEIRU</name>
<dbReference type="EMBL" id="DSWI01000009">
    <property type="protein sequence ID" value="HFG19657.1"/>
    <property type="molecule type" value="Genomic_DNA"/>
</dbReference>
<keyword evidence="1" id="KW-0472">Membrane</keyword>
<organism evidence="2">
    <name type="scientific">Meiothermus ruber</name>
    <dbReference type="NCBI Taxonomy" id="277"/>
    <lineage>
        <taxon>Bacteria</taxon>
        <taxon>Thermotogati</taxon>
        <taxon>Deinococcota</taxon>
        <taxon>Deinococci</taxon>
        <taxon>Thermales</taxon>
        <taxon>Thermaceae</taxon>
        <taxon>Meiothermus</taxon>
    </lineage>
</organism>
<gene>
    <name evidence="2" type="ORF">ENS82_02910</name>
</gene>
<evidence type="ECO:0000313" key="2">
    <source>
        <dbReference type="EMBL" id="HFG19657.1"/>
    </source>
</evidence>
<reference evidence="2" key="1">
    <citation type="journal article" date="2020" name="mSystems">
        <title>Genome- and Community-Level Interaction Insights into Carbon Utilization and Element Cycling Functions of Hydrothermarchaeota in Hydrothermal Sediment.</title>
        <authorList>
            <person name="Zhou Z."/>
            <person name="Liu Y."/>
            <person name="Xu W."/>
            <person name="Pan J."/>
            <person name="Luo Z.H."/>
            <person name="Li M."/>
        </authorList>
    </citation>
    <scope>NUCLEOTIDE SEQUENCE [LARGE SCALE GENOMIC DNA]</scope>
    <source>
        <strain evidence="2">SpSt-524</strain>
    </source>
</reference>
<dbReference type="Gene3D" id="3.20.20.80">
    <property type="entry name" value="Glycosidases"/>
    <property type="match status" value="1"/>
</dbReference>
<dbReference type="SUPFAM" id="SSF51445">
    <property type="entry name" value="(Trans)glycosidases"/>
    <property type="match status" value="1"/>
</dbReference>